<dbReference type="InterPro" id="IPR046542">
    <property type="entry name" value="DUF6801"/>
</dbReference>
<sequence length="168" mass="17257">MTVQTGVLTYTCAFPGFAPQATMLTAQLDVTDLQPGQPFTVVPYATQVFPSSLRALLRGAGYDAVRGSYSGSFTVSGATPPSGSVGGDFPEQPIGTTGTVTLPVAGPIQTFTADPAGTLAFAMGPSLSEGLQFHRASTGAWVVWSVNCTLKVTNPGQNPAFQPAIVIS</sequence>
<reference evidence="3" key="1">
    <citation type="submission" date="2017-07" db="EMBL/GenBank/DDBJ databases">
        <title>Comparative genome mining reveals phylogenetic distribution patterns of secondary metabolites in Amycolatopsis.</title>
        <authorList>
            <person name="Adamek M."/>
            <person name="Alanjary M."/>
            <person name="Sales-Ortells H."/>
            <person name="Goodfellow M."/>
            <person name="Bull A.T."/>
            <person name="Kalinowski J."/>
            <person name="Ziemert N."/>
        </authorList>
    </citation>
    <scope>NUCLEOTIDE SEQUENCE [LARGE SCALE GENOMIC DNA]</scope>
    <source>
        <strain evidence="3">H5</strain>
    </source>
</reference>
<name>A0A229SXN0_9PSEU</name>
<keyword evidence="3" id="KW-1185">Reference proteome</keyword>
<evidence type="ECO:0000313" key="2">
    <source>
        <dbReference type="EMBL" id="OXM63835.1"/>
    </source>
</evidence>
<evidence type="ECO:0000259" key="1">
    <source>
        <dbReference type="Pfam" id="PF20611"/>
    </source>
</evidence>
<protein>
    <recommendedName>
        <fullName evidence="1">DUF6801 domain-containing protein</fullName>
    </recommendedName>
</protein>
<dbReference type="OrthoDB" id="3623853at2"/>
<dbReference type="AlphaFoldDB" id="A0A229SXN0"/>
<proteinExistence type="predicted"/>
<organism evidence="2 3">
    <name type="scientific">Amycolatopsis vastitatis</name>
    <dbReference type="NCBI Taxonomy" id="1905142"/>
    <lineage>
        <taxon>Bacteria</taxon>
        <taxon>Bacillati</taxon>
        <taxon>Actinomycetota</taxon>
        <taxon>Actinomycetes</taxon>
        <taxon>Pseudonocardiales</taxon>
        <taxon>Pseudonocardiaceae</taxon>
        <taxon>Amycolatopsis</taxon>
    </lineage>
</organism>
<accession>A0A229SXN0</accession>
<dbReference type="EMBL" id="NMUL01000031">
    <property type="protein sequence ID" value="OXM63835.1"/>
    <property type="molecule type" value="Genomic_DNA"/>
</dbReference>
<comment type="caution">
    <text evidence="2">The sequence shown here is derived from an EMBL/GenBank/DDBJ whole genome shotgun (WGS) entry which is preliminary data.</text>
</comment>
<evidence type="ECO:0000313" key="3">
    <source>
        <dbReference type="Proteomes" id="UP000215199"/>
    </source>
</evidence>
<dbReference type="Pfam" id="PF20611">
    <property type="entry name" value="DUF6801"/>
    <property type="match status" value="1"/>
</dbReference>
<gene>
    <name evidence="2" type="ORF">CF165_29285</name>
</gene>
<feature type="domain" description="DUF6801" evidence="1">
    <location>
        <begin position="9"/>
        <end position="161"/>
    </location>
</feature>
<dbReference type="Proteomes" id="UP000215199">
    <property type="component" value="Unassembled WGS sequence"/>
</dbReference>